<dbReference type="PIRSF" id="PIRSF037090">
    <property type="entry name" value="Iontro_Glu-like_rcpt_pln"/>
    <property type="match status" value="1"/>
</dbReference>
<feature type="signal peptide" evidence="16">
    <location>
        <begin position="1"/>
        <end position="29"/>
    </location>
</feature>
<dbReference type="InterPro" id="IPR019594">
    <property type="entry name" value="Glu/Gly-bd"/>
</dbReference>
<evidence type="ECO:0000313" key="18">
    <source>
        <dbReference type="EMBL" id="OIW10390.1"/>
    </source>
</evidence>
<evidence type="ECO:0000256" key="2">
    <source>
        <dbReference type="ARBA" id="ARBA00008685"/>
    </source>
</evidence>
<evidence type="ECO:0000256" key="1">
    <source>
        <dbReference type="ARBA" id="ARBA00004141"/>
    </source>
</evidence>
<dbReference type="InterPro" id="IPR015683">
    <property type="entry name" value="Ionotropic_Glu_rcpt"/>
</dbReference>
<dbReference type="SMART" id="SM00079">
    <property type="entry name" value="PBPe"/>
    <property type="match status" value="1"/>
</dbReference>
<dbReference type="Pfam" id="PF10613">
    <property type="entry name" value="Lig_chan-Glu_bd"/>
    <property type="match status" value="1"/>
</dbReference>
<evidence type="ECO:0000256" key="4">
    <source>
        <dbReference type="ARBA" id="ARBA00022692"/>
    </source>
</evidence>
<keyword evidence="14" id="KW-1015">Disulfide bond</keyword>
<dbReference type="InterPro" id="IPR028082">
    <property type="entry name" value="Peripla_BP_I"/>
</dbReference>
<dbReference type="Pfam" id="PF01094">
    <property type="entry name" value="ANF_receptor"/>
    <property type="match status" value="1"/>
</dbReference>
<keyword evidence="5 16" id="KW-0732">Signal</keyword>
<evidence type="ECO:0000256" key="16">
    <source>
        <dbReference type="SAM" id="SignalP"/>
    </source>
</evidence>
<keyword evidence="7 13" id="KW-0406">Ion transport</keyword>
<reference evidence="18 19" key="1">
    <citation type="journal article" date="2017" name="Plant Biotechnol. J.">
        <title>A comprehensive draft genome sequence for lupin (Lupinus angustifolius), an emerging health food: insights into plant-microbe interactions and legume evolution.</title>
        <authorList>
            <person name="Hane J.K."/>
            <person name="Ming Y."/>
            <person name="Kamphuis L.G."/>
            <person name="Nelson M.N."/>
            <person name="Garg G."/>
            <person name="Atkins C.A."/>
            <person name="Bayer P.E."/>
            <person name="Bravo A."/>
            <person name="Bringans S."/>
            <person name="Cannon S."/>
            <person name="Edwards D."/>
            <person name="Foley R."/>
            <person name="Gao L.L."/>
            <person name="Harrison M.J."/>
            <person name="Huang W."/>
            <person name="Hurgobin B."/>
            <person name="Li S."/>
            <person name="Liu C.W."/>
            <person name="McGrath A."/>
            <person name="Morahan G."/>
            <person name="Murray J."/>
            <person name="Weller J."/>
            <person name="Jian J."/>
            <person name="Singh K.B."/>
        </authorList>
    </citation>
    <scope>NUCLEOTIDE SEQUENCE [LARGE SCALE GENOMIC DNA]</scope>
    <source>
        <strain evidence="19">cv. Tanjil</strain>
        <tissue evidence="18">Whole plant</tissue>
    </source>
</reference>
<feature type="transmembrane region" description="Helical" evidence="15">
    <location>
        <begin position="818"/>
        <end position="840"/>
    </location>
</feature>
<evidence type="ECO:0000256" key="9">
    <source>
        <dbReference type="ARBA" id="ARBA00023170"/>
    </source>
</evidence>
<evidence type="ECO:0000256" key="11">
    <source>
        <dbReference type="ARBA" id="ARBA00023286"/>
    </source>
</evidence>
<evidence type="ECO:0000256" key="12">
    <source>
        <dbReference type="ARBA" id="ARBA00023303"/>
    </source>
</evidence>
<dbReference type="InterPro" id="IPR017103">
    <property type="entry name" value="Iontropic_Glu_rcpt_pln"/>
</dbReference>
<comment type="subcellular location">
    <subcellularLocation>
        <location evidence="1">Membrane</location>
        <topology evidence="1">Multi-pass membrane protein</topology>
    </subcellularLocation>
</comment>
<dbReference type="EMBL" id="CM007366">
    <property type="protein sequence ID" value="OIW10390.1"/>
    <property type="molecule type" value="Genomic_DNA"/>
</dbReference>
<dbReference type="Proteomes" id="UP000188354">
    <property type="component" value="Chromosome LG06"/>
</dbReference>
<protein>
    <recommendedName>
        <fullName evidence="13">Glutamate receptor</fullName>
    </recommendedName>
</protein>
<dbReference type="CDD" id="cd13686">
    <property type="entry name" value="GluR_Plant"/>
    <property type="match status" value="1"/>
</dbReference>
<feature type="transmembrane region" description="Helical" evidence="15">
    <location>
        <begin position="609"/>
        <end position="627"/>
    </location>
</feature>
<evidence type="ECO:0000256" key="14">
    <source>
        <dbReference type="PIRSR" id="PIRSR037090-50"/>
    </source>
</evidence>
<dbReference type="FunFam" id="1.10.287.70:FF:000037">
    <property type="entry name" value="Glutamate receptor"/>
    <property type="match status" value="1"/>
</dbReference>
<dbReference type="OMA" id="VWVGARI"/>
<feature type="domain" description="Ionotropic glutamate receptor C-terminal" evidence="17">
    <location>
        <begin position="460"/>
        <end position="796"/>
    </location>
</feature>
<proteinExistence type="inferred from homology"/>
<keyword evidence="19" id="KW-1185">Reference proteome</keyword>
<dbReference type="Gene3D" id="1.10.287.70">
    <property type="match status" value="1"/>
</dbReference>
<keyword evidence="12 13" id="KW-0407">Ion channel</keyword>
<comment type="function">
    <text evidence="13">Glutamate-gated receptor that probably acts as non-selective cation channel.</text>
</comment>
<evidence type="ECO:0000256" key="13">
    <source>
        <dbReference type="PIRNR" id="PIRNR037090"/>
    </source>
</evidence>
<evidence type="ECO:0000256" key="5">
    <source>
        <dbReference type="ARBA" id="ARBA00022729"/>
    </source>
</evidence>
<dbReference type="Gramene" id="OIW10390">
    <property type="protein sequence ID" value="OIW10390"/>
    <property type="gene ID" value="TanjilG_05538"/>
</dbReference>
<evidence type="ECO:0000256" key="15">
    <source>
        <dbReference type="SAM" id="Phobius"/>
    </source>
</evidence>
<keyword evidence="10" id="KW-0325">Glycoprotein</keyword>
<comment type="similarity">
    <text evidence="2 13">Belongs to the glutamate-gated ion channel (TC 1.A.10.1) family.</text>
</comment>
<accession>A0A1J7HC52</accession>
<dbReference type="STRING" id="3871.A0A1J7HC52"/>
<evidence type="ECO:0000256" key="7">
    <source>
        <dbReference type="ARBA" id="ARBA00023065"/>
    </source>
</evidence>
<dbReference type="FunFam" id="3.40.190.10:FF:000054">
    <property type="entry name" value="Glutamate receptor"/>
    <property type="match status" value="1"/>
</dbReference>
<keyword evidence="8 13" id="KW-0472">Membrane</keyword>
<dbReference type="GO" id="GO:0015276">
    <property type="term" value="F:ligand-gated monoatomic ion channel activity"/>
    <property type="evidence" value="ECO:0007669"/>
    <property type="project" value="InterPro"/>
</dbReference>
<dbReference type="OrthoDB" id="5984008at2759"/>
<keyword evidence="9 13" id="KW-0675">Receptor</keyword>
<dbReference type="CDD" id="cd19990">
    <property type="entry name" value="PBP1_GABAb_receptor_plant"/>
    <property type="match status" value="1"/>
</dbReference>
<dbReference type="Pfam" id="PF00060">
    <property type="entry name" value="Lig_chan"/>
    <property type="match status" value="1"/>
</dbReference>
<feature type="transmembrane region" description="Helical" evidence="15">
    <location>
        <begin position="577"/>
        <end position="597"/>
    </location>
</feature>
<dbReference type="FunFam" id="3.40.50.2300:FF:000188">
    <property type="entry name" value="Glutamate receptor"/>
    <property type="match status" value="1"/>
</dbReference>
<feature type="transmembrane region" description="Helical" evidence="15">
    <location>
        <begin position="639"/>
        <end position="659"/>
    </location>
</feature>
<keyword evidence="11 13" id="KW-1071">Ligand-gated ion channel</keyword>
<dbReference type="Gene3D" id="3.40.50.2300">
    <property type="match status" value="2"/>
</dbReference>
<evidence type="ECO:0000256" key="6">
    <source>
        <dbReference type="ARBA" id="ARBA00022989"/>
    </source>
</evidence>
<feature type="chain" id="PRO_5012882296" description="Glutamate receptor" evidence="16">
    <location>
        <begin position="30"/>
        <end position="932"/>
    </location>
</feature>
<keyword evidence="4 15" id="KW-0812">Transmembrane</keyword>
<dbReference type="KEGG" id="lang:109349380"/>
<sequence length="932" mass="105462">MSIHYSTSPLALFSFYLLIPFVLINGYQAETTNADSKVISIGAIIDINSRIGKEQQVAMDIAAQRYNNTSNTYKLALYFQDLSDDPFKATALAENMIKKQKVQVIVGMHKWTEATQVAELASQAQIPIISFAAPSITPQMMGIRWPYLVTLANNGTAYVKCIADIVRAYGWQRVVAVYEDDGYGGDYGILALLSEALQVDGSIIEYRLALPSTSYMSDPRKFIHEELLKLIENTQSRVFIVMQSSLDMVIHLFREASQMGLVDRESVWIIPESITNSLEYVNKVDISYMEGALGIKTYYSENSNEYQYFEAQFRRTFRDKYPEEDNRNPGFYALQAYDSIKITAQAVDRMGNRDSSGRNILLSEILSTKYLGLSGEIQFEGMQLLHNPTLTIVNVDGKSYRELDFWTLEQGFTTSLSMEQGGDDASRNTESLSGLVIWPGKLVLRVPKGWNLPTKQNPMKIAVPGRTSFSKFVKVEYGEHGSQVKYTGFCIEIFEKVLKLLEYDLPYEYYPINGTYPDLVQLVYNKTFEAVVGDMTLLSDRLQYVDFTVPYAESGLSMIVPQKSEDSALMFLKPFTWQMWVVTGAILTYTMLVVWYLERGKNPEFQGNWKSQMGTALSFTFFSLFFAHREKMYSSLTRVVMGAWLFLVLILNSSYTASLSSMLTVQQLKPNVTDIEWLKKNNEKIGCDGDSFVRAYLVNVERFKPEDIINISSEYNYHGAFKNHLIAAAFLELPYEKVYASKYCTGYSGSVPSTRFGGLGFMFQKGSPVAKDVSKAILQLLERGELQKLEEKWLNPSGECTNTVISTNAETLKLGNLWVLYVISGGTSTICFILSTIYSLKYSQTPQNYEQGNDTPNHENPWKRAVKLVKKIFSRKHGEVKTQDDVTDCSSWWDYISTTDTPEHQQTTASKLPEIIIHSSPSPLQITPGHSS</sequence>
<evidence type="ECO:0000256" key="8">
    <source>
        <dbReference type="ARBA" id="ARBA00023136"/>
    </source>
</evidence>
<evidence type="ECO:0000259" key="17">
    <source>
        <dbReference type="SMART" id="SM00079"/>
    </source>
</evidence>
<keyword evidence="3 13" id="KW-0813">Transport</keyword>
<dbReference type="GO" id="GO:0016020">
    <property type="term" value="C:membrane"/>
    <property type="evidence" value="ECO:0007669"/>
    <property type="project" value="UniProtKB-SubCell"/>
</dbReference>
<evidence type="ECO:0000313" key="19">
    <source>
        <dbReference type="Proteomes" id="UP000188354"/>
    </source>
</evidence>
<dbReference type="InterPro" id="IPR001828">
    <property type="entry name" value="ANF_lig-bd_rcpt"/>
</dbReference>
<feature type="disulfide bond" evidence="14">
    <location>
        <begin position="744"/>
        <end position="800"/>
    </location>
</feature>
<evidence type="ECO:0000256" key="10">
    <source>
        <dbReference type="ARBA" id="ARBA00023180"/>
    </source>
</evidence>
<dbReference type="SUPFAM" id="SSF53850">
    <property type="entry name" value="Periplasmic binding protein-like II"/>
    <property type="match status" value="1"/>
</dbReference>
<dbReference type="AlphaFoldDB" id="A0A1J7HC52"/>
<name>A0A1J7HC52_LUPAN</name>
<dbReference type="Gene3D" id="3.40.190.10">
    <property type="entry name" value="Periplasmic binding protein-like II"/>
    <property type="match status" value="2"/>
</dbReference>
<dbReference type="InterPro" id="IPR044440">
    <property type="entry name" value="GABAb_receptor_plant_PBP1"/>
</dbReference>
<dbReference type="InterPro" id="IPR001320">
    <property type="entry name" value="Iontro_rcpt_C"/>
</dbReference>
<gene>
    <name evidence="18" type="ORF">TanjilG_05538</name>
</gene>
<keyword evidence="6 15" id="KW-1133">Transmembrane helix</keyword>
<organism evidence="18 19">
    <name type="scientific">Lupinus angustifolius</name>
    <name type="common">Narrow-leaved blue lupine</name>
    <dbReference type="NCBI Taxonomy" id="3871"/>
    <lineage>
        <taxon>Eukaryota</taxon>
        <taxon>Viridiplantae</taxon>
        <taxon>Streptophyta</taxon>
        <taxon>Embryophyta</taxon>
        <taxon>Tracheophyta</taxon>
        <taxon>Spermatophyta</taxon>
        <taxon>Magnoliopsida</taxon>
        <taxon>eudicotyledons</taxon>
        <taxon>Gunneridae</taxon>
        <taxon>Pentapetalae</taxon>
        <taxon>rosids</taxon>
        <taxon>fabids</taxon>
        <taxon>Fabales</taxon>
        <taxon>Fabaceae</taxon>
        <taxon>Papilionoideae</taxon>
        <taxon>50 kb inversion clade</taxon>
        <taxon>genistoids sensu lato</taxon>
        <taxon>core genistoids</taxon>
        <taxon>Genisteae</taxon>
        <taxon>Lupinus</taxon>
    </lineage>
</organism>
<dbReference type="PANTHER" id="PTHR18966">
    <property type="entry name" value="IONOTROPIC GLUTAMATE RECEPTOR"/>
    <property type="match status" value="1"/>
</dbReference>
<dbReference type="SUPFAM" id="SSF53822">
    <property type="entry name" value="Periplasmic binding protein-like I"/>
    <property type="match status" value="1"/>
</dbReference>
<evidence type="ECO:0000256" key="3">
    <source>
        <dbReference type="ARBA" id="ARBA00022448"/>
    </source>
</evidence>